<sequence length="308" mass="34211">MSRPIWKGAISFGLVHIPVELHSASSSAGIDLDLLDKRDFAPVGYRRYNKVTGKEVKQQDIVKGYAYEKDEYVVLTDEDLRRANPESTQTIDILSFIDTSDIPVFFFEQPYYLVPGKGGEKVYALLRQTLERSGKLALGQVVIRTKQHLAALMPFQDVVVLNLLRYQEEIRELPEITQPKAGKQSQVSAKEIDMALSLVKDMSERWEPAQYQDTFRQDILKLVKKKVKAKQTHTLTEPADEGEENTAIKSSNVVDLMQLLKASIGDKTMRAANTKEGGSKAASPKTAGKASASKAATKAADPARKRSA</sequence>
<comment type="function">
    <text evidence="2">With LigD forms a non-homologous end joining (NHEJ) DNA repair enzyme, which repairs dsDNA breaks with reduced fidelity. Binds linear dsDNA with 5'- and 3'- overhangs but not closed circular dsDNA nor ssDNA. Recruits and stimulates the ligase activity of LigD.</text>
</comment>
<keyword evidence="2" id="KW-0233">DNA recombination</keyword>
<evidence type="ECO:0000256" key="2">
    <source>
        <dbReference type="HAMAP-Rule" id="MF_01875"/>
    </source>
</evidence>
<gene>
    <name evidence="2" type="primary">ku</name>
    <name evidence="5" type="ORF">ACFQ2T_11030</name>
</gene>
<keyword evidence="6" id="KW-1185">Reference proteome</keyword>
<evidence type="ECO:0000256" key="1">
    <source>
        <dbReference type="ARBA" id="ARBA00023125"/>
    </source>
</evidence>
<protein>
    <recommendedName>
        <fullName evidence="2">Non-homologous end joining protein Ku</fullName>
    </recommendedName>
</protein>
<dbReference type="RefSeq" id="WP_379034371.1">
    <property type="nucleotide sequence ID" value="NZ_JBHTLN010000002.1"/>
</dbReference>
<evidence type="ECO:0000313" key="6">
    <source>
        <dbReference type="Proteomes" id="UP001597206"/>
    </source>
</evidence>
<keyword evidence="1 2" id="KW-0238">DNA-binding</keyword>
<dbReference type="HAMAP" id="MF_01875">
    <property type="entry name" value="Prokaryotic_Ku"/>
    <property type="match status" value="1"/>
</dbReference>
<dbReference type="Gene3D" id="2.40.290.10">
    <property type="match status" value="1"/>
</dbReference>
<keyword evidence="2" id="KW-0234">DNA repair</keyword>
<feature type="domain" description="Ku" evidence="4">
    <location>
        <begin position="53"/>
        <end position="181"/>
    </location>
</feature>
<dbReference type="SUPFAM" id="SSF100939">
    <property type="entry name" value="SPOC domain-like"/>
    <property type="match status" value="1"/>
</dbReference>
<dbReference type="PANTHER" id="PTHR41251:SF1">
    <property type="entry name" value="NON-HOMOLOGOUS END JOINING PROTEIN KU"/>
    <property type="match status" value="1"/>
</dbReference>
<dbReference type="InterPro" id="IPR006164">
    <property type="entry name" value="DNA_bd_Ku70/Ku80"/>
</dbReference>
<comment type="subunit">
    <text evidence="2">Homodimer. Interacts with LigD.</text>
</comment>
<dbReference type="CDD" id="cd00789">
    <property type="entry name" value="KU_like"/>
    <property type="match status" value="1"/>
</dbReference>
<evidence type="ECO:0000313" key="5">
    <source>
        <dbReference type="EMBL" id="MFD1123040.1"/>
    </source>
</evidence>
<dbReference type="NCBIfam" id="TIGR02772">
    <property type="entry name" value="Ku_bact"/>
    <property type="match status" value="1"/>
</dbReference>
<dbReference type="InterPro" id="IPR009187">
    <property type="entry name" value="Prok_Ku"/>
</dbReference>
<dbReference type="Proteomes" id="UP001597206">
    <property type="component" value="Unassembled WGS sequence"/>
</dbReference>
<proteinExistence type="inferred from homology"/>
<keyword evidence="2" id="KW-0227">DNA damage</keyword>
<accession>A0ABW3PF16</accession>
<comment type="similarity">
    <text evidence="2">Belongs to the prokaryotic Ku family.</text>
</comment>
<feature type="compositionally biased region" description="Low complexity" evidence="3">
    <location>
        <begin position="279"/>
        <end position="300"/>
    </location>
</feature>
<evidence type="ECO:0000259" key="4">
    <source>
        <dbReference type="SMART" id="SM00559"/>
    </source>
</evidence>
<dbReference type="PANTHER" id="PTHR41251">
    <property type="entry name" value="NON-HOMOLOGOUS END JOINING PROTEIN KU"/>
    <property type="match status" value="1"/>
</dbReference>
<dbReference type="Pfam" id="PF02735">
    <property type="entry name" value="Ku"/>
    <property type="match status" value="1"/>
</dbReference>
<name>A0ABW3PF16_9PROT</name>
<comment type="caution">
    <text evidence="5">The sequence shown here is derived from an EMBL/GenBank/DDBJ whole genome shotgun (WGS) entry which is preliminary data.</text>
</comment>
<feature type="region of interest" description="Disordered" evidence="3">
    <location>
        <begin position="270"/>
        <end position="308"/>
    </location>
</feature>
<dbReference type="PIRSF" id="PIRSF006493">
    <property type="entry name" value="Prok_Ku"/>
    <property type="match status" value="1"/>
</dbReference>
<dbReference type="InterPro" id="IPR016194">
    <property type="entry name" value="SPOC-like_C_dom_sf"/>
</dbReference>
<dbReference type="EMBL" id="JBHTLN010000002">
    <property type="protein sequence ID" value="MFD1123040.1"/>
    <property type="molecule type" value="Genomic_DNA"/>
</dbReference>
<reference evidence="6" key="1">
    <citation type="journal article" date="2019" name="Int. J. Syst. Evol. Microbiol.">
        <title>The Global Catalogue of Microorganisms (GCM) 10K type strain sequencing project: providing services to taxonomists for standard genome sequencing and annotation.</title>
        <authorList>
            <consortium name="The Broad Institute Genomics Platform"/>
            <consortium name="The Broad Institute Genome Sequencing Center for Infectious Disease"/>
            <person name="Wu L."/>
            <person name="Ma J."/>
        </authorList>
    </citation>
    <scope>NUCLEOTIDE SEQUENCE [LARGE SCALE GENOMIC DNA]</scope>
    <source>
        <strain evidence="6">CCUG 58411</strain>
    </source>
</reference>
<organism evidence="5 6">
    <name type="scientific">Methylophilus flavus</name>
    <dbReference type="NCBI Taxonomy" id="640084"/>
    <lineage>
        <taxon>Bacteria</taxon>
        <taxon>Pseudomonadati</taxon>
        <taxon>Pseudomonadota</taxon>
        <taxon>Betaproteobacteria</taxon>
        <taxon>Nitrosomonadales</taxon>
        <taxon>Methylophilaceae</taxon>
        <taxon>Methylophilus</taxon>
    </lineage>
</organism>
<dbReference type="SMART" id="SM00559">
    <property type="entry name" value="Ku78"/>
    <property type="match status" value="1"/>
</dbReference>
<evidence type="ECO:0000256" key="3">
    <source>
        <dbReference type="SAM" id="MobiDB-lite"/>
    </source>
</evidence>